<dbReference type="Proteomes" id="UP001500729">
    <property type="component" value="Unassembled WGS sequence"/>
</dbReference>
<feature type="domain" description="Thiopeptide-type bacteriocin biosynthesis" evidence="1">
    <location>
        <begin position="2"/>
        <end position="203"/>
    </location>
</feature>
<name>A0ABN1EAH1_SACER</name>
<reference evidence="2 3" key="1">
    <citation type="journal article" date="2019" name="Int. J. Syst. Evol. Microbiol.">
        <title>The Global Catalogue of Microorganisms (GCM) 10K type strain sequencing project: providing services to taxonomists for standard genome sequencing and annotation.</title>
        <authorList>
            <consortium name="The Broad Institute Genomics Platform"/>
            <consortium name="The Broad Institute Genome Sequencing Center for Infectious Disease"/>
            <person name="Wu L."/>
            <person name="Ma J."/>
        </authorList>
    </citation>
    <scope>NUCLEOTIDE SEQUENCE [LARGE SCALE GENOMIC DNA]</scope>
    <source>
        <strain evidence="2 3">JCM 10303</strain>
    </source>
</reference>
<evidence type="ECO:0000313" key="3">
    <source>
        <dbReference type="Proteomes" id="UP001500729"/>
    </source>
</evidence>
<dbReference type="NCBIfam" id="TIGR03891">
    <property type="entry name" value="thiopep_ocin"/>
    <property type="match status" value="1"/>
</dbReference>
<evidence type="ECO:0000259" key="1">
    <source>
        <dbReference type="Pfam" id="PF14028"/>
    </source>
</evidence>
<dbReference type="InterPro" id="IPR023809">
    <property type="entry name" value="Thiopep_bacteriocin_synth_dom"/>
</dbReference>
<comment type="caution">
    <text evidence="2">The sequence shown here is derived from an EMBL/GenBank/DDBJ whole genome shotgun (WGS) entry which is preliminary data.</text>
</comment>
<protein>
    <recommendedName>
        <fullName evidence="1">Thiopeptide-type bacteriocin biosynthesis domain-containing protein</fullName>
    </recommendedName>
</protein>
<organism evidence="2 3">
    <name type="scientific">Saccharopolyspora erythraea</name>
    <name type="common">Streptomyces erythraeus</name>
    <dbReference type="NCBI Taxonomy" id="1836"/>
    <lineage>
        <taxon>Bacteria</taxon>
        <taxon>Bacillati</taxon>
        <taxon>Actinomycetota</taxon>
        <taxon>Actinomycetes</taxon>
        <taxon>Pseudonocardiales</taxon>
        <taxon>Pseudonocardiaceae</taxon>
        <taxon>Saccharopolyspora</taxon>
    </lineage>
</organism>
<sequence>MRAWTERVRGLGLVQRLALDTYRPEWERYGGPPAMAADERVFHADSLAVLTQLKLQRSGKLPVEPLLMAAAGVVDLSSRFCAQAATAGITNAALLGNWEDWILRTFAKDEHHVAFQHRRGQAQHLITPPDWAQLRTYPGSSTLFGMWQQRAVAVRDYVHALADPEARRWSDPSTVLQSVLHMHHNRFLGTDRNTERDSYAIARGIVQAEVDRRRNAR</sequence>
<proteinExistence type="predicted"/>
<dbReference type="Pfam" id="PF14028">
    <property type="entry name" value="Lant_dehydr_C"/>
    <property type="match status" value="1"/>
</dbReference>
<dbReference type="EMBL" id="BAAAGS010000097">
    <property type="protein sequence ID" value="GAA0562414.1"/>
    <property type="molecule type" value="Genomic_DNA"/>
</dbReference>
<accession>A0ABN1EAH1</accession>
<gene>
    <name evidence="2" type="ORF">GCM10009533_68780</name>
</gene>
<keyword evidence="3" id="KW-1185">Reference proteome</keyword>
<evidence type="ECO:0000313" key="2">
    <source>
        <dbReference type="EMBL" id="GAA0562414.1"/>
    </source>
</evidence>